<evidence type="ECO:0000313" key="3">
    <source>
        <dbReference type="Proteomes" id="UP001153620"/>
    </source>
</evidence>
<dbReference type="Proteomes" id="UP001153620">
    <property type="component" value="Chromosome 4"/>
</dbReference>
<keyword evidence="1" id="KW-1133">Transmembrane helix</keyword>
<dbReference type="EMBL" id="OU895880">
    <property type="protein sequence ID" value="CAG9810219.1"/>
    <property type="molecule type" value="Genomic_DNA"/>
</dbReference>
<gene>
    <name evidence="2" type="ORF">CHIRRI_LOCUS13036</name>
</gene>
<evidence type="ECO:0000313" key="2">
    <source>
        <dbReference type="EMBL" id="CAG9810219.1"/>
    </source>
</evidence>
<reference evidence="2" key="2">
    <citation type="submission" date="2022-10" db="EMBL/GenBank/DDBJ databases">
        <authorList>
            <consortium name="ENA_rothamsted_submissions"/>
            <consortium name="culmorum"/>
            <person name="King R."/>
        </authorList>
    </citation>
    <scope>NUCLEOTIDE SEQUENCE</scope>
</reference>
<keyword evidence="3" id="KW-1185">Reference proteome</keyword>
<name>A0A9N9WUX1_9DIPT</name>
<keyword evidence="1" id="KW-0812">Transmembrane</keyword>
<dbReference type="AlphaFoldDB" id="A0A9N9WUX1"/>
<evidence type="ECO:0000256" key="1">
    <source>
        <dbReference type="SAM" id="Phobius"/>
    </source>
</evidence>
<feature type="transmembrane region" description="Helical" evidence="1">
    <location>
        <begin position="70"/>
        <end position="87"/>
    </location>
</feature>
<keyword evidence="1" id="KW-0472">Membrane</keyword>
<accession>A0A9N9WUX1</accession>
<reference evidence="2" key="1">
    <citation type="submission" date="2022-01" db="EMBL/GenBank/DDBJ databases">
        <authorList>
            <person name="King R."/>
        </authorList>
    </citation>
    <scope>NUCLEOTIDE SEQUENCE</scope>
</reference>
<organism evidence="2 3">
    <name type="scientific">Chironomus riparius</name>
    <dbReference type="NCBI Taxonomy" id="315576"/>
    <lineage>
        <taxon>Eukaryota</taxon>
        <taxon>Metazoa</taxon>
        <taxon>Ecdysozoa</taxon>
        <taxon>Arthropoda</taxon>
        <taxon>Hexapoda</taxon>
        <taxon>Insecta</taxon>
        <taxon>Pterygota</taxon>
        <taxon>Neoptera</taxon>
        <taxon>Endopterygota</taxon>
        <taxon>Diptera</taxon>
        <taxon>Nematocera</taxon>
        <taxon>Chironomoidea</taxon>
        <taxon>Chironomidae</taxon>
        <taxon>Chironominae</taxon>
        <taxon>Chironomus</taxon>
    </lineage>
</organism>
<proteinExistence type="predicted"/>
<sequence>MSYINEKFEWKNFKFNFTDFYQSLRLNKSFVYPTWPTFLDIPNVVPFPTYSPTTARTFTRLYHPRKRMNIPVMILCFLTIVFIYWNLCKLRNKKHQYVDIETGTNHHQQTQERSTTETSRHADVVPTAPPVESLHPQSLQPEVYLQIDVSNNENPPSYDEAMKMIEKQKQRLEGSIINDVSNSVNTISSERPVNSIHRLEDTYL</sequence>
<protein>
    <submittedName>
        <fullName evidence="2">Uncharacterized protein</fullName>
    </submittedName>
</protein>